<evidence type="ECO:0000313" key="1">
    <source>
        <dbReference type="EMBL" id="KAJ8995085.1"/>
    </source>
</evidence>
<organism evidence="1 2">
    <name type="scientific">Exophiala dermatitidis</name>
    <name type="common">Black yeast-like fungus</name>
    <name type="synonym">Wangiella dermatitidis</name>
    <dbReference type="NCBI Taxonomy" id="5970"/>
    <lineage>
        <taxon>Eukaryota</taxon>
        <taxon>Fungi</taxon>
        <taxon>Dikarya</taxon>
        <taxon>Ascomycota</taxon>
        <taxon>Pezizomycotina</taxon>
        <taxon>Eurotiomycetes</taxon>
        <taxon>Chaetothyriomycetidae</taxon>
        <taxon>Chaetothyriales</taxon>
        <taxon>Herpotrichiellaceae</taxon>
        <taxon>Exophiala</taxon>
    </lineage>
</organism>
<name>A0AAN6IXL5_EXODE</name>
<protein>
    <submittedName>
        <fullName evidence="1">Uncharacterized protein</fullName>
    </submittedName>
</protein>
<accession>A0AAN6IXL5</accession>
<dbReference type="AlphaFoldDB" id="A0AAN6IXL5"/>
<dbReference type="PANTHER" id="PTHR40636:SF1">
    <property type="entry name" value="CSBD-LIKE DOMAIN-CONTAINING PROTEIN"/>
    <property type="match status" value="1"/>
</dbReference>
<reference evidence="1" key="1">
    <citation type="submission" date="2023-01" db="EMBL/GenBank/DDBJ databases">
        <title>Exophiala dermititidis isolated from Cystic Fibrosis Patient.</title>
        <authorList>
            <person name="Kurbessoian T."/>
            <person name="Crocker A."/>
            <person name="Murante D."/>
            <person name="Hogan D.A."/>
            <person name="Stajich J.E."/>
        </authorList>
    </citation>
    <scope>NUCLEOTIDE SEQUENCE</scope>
    <source>
        <strain evidence="1">Ex8</strain>
    </source>
</reference>
<sequence>MPINTSSSDEGATGAAKFVTSTVGNTVGGLVRTVGGITGAAGRGLGDTISSATGSVGKPLGDGLANAASGVEGGTNRVAKGVENAGEWKGGNTRF</sequence>
<gene>
    <name evidence="1" type="ORF">HRR80_001778</name>
</gene>
<proteinExistence type="predicted"/>
<dbReference type="Proteomes" id="UP001161757">
    <property type="component" value="Unassembled WGS sequence"/>
</dbReference>
<dbReference type="EMBL" id="JAJGCB010000002">
    <property type="protein sequence ID" value="KAJ8995085.1"/>
    <property type="molecule type" value="Genomic_DNA"/>
</dbReference>
<evidence type="ECO:0000313" key="2">
    <source>
        <dbReference type="Proteomes" id="UP001161757"/>
    </source>
</evidence>
<dbReference type="PANTHER" id="PTHR40636">
    <property type="entry name" value="CSBD-LIKE DOMAIN-CONTAINING PROTEIN"/>
    <property type="match status" value="1"/>
</dbReference>
<comment type="caution">
    <text evidence="1">The sequence shown here is derived from an EMBL/GenBank/DDBJ whole genome shotgun (WGS) entry which is preliminary data.</text>
</comment>